<keyword evidence="4" id="KW-1185">Reference proteome</keyword>
<dbReference type="SUPFAM" id="SSF53927">
    <property type="entry name" value="Cytidine deaminase-like"/>
    <property type="match status" value="1"/>
</dbReference>
<accession>A0A437AMH5</accession>
<proteinExistence type="predicted"/>
<comment type="caution">
    <text evidence="3">The sequence shown here is derived from an EMBL/GenBank/DDBJ whole genome shotgun (WGS) entry which is preliminary data.</text>
</comment>
<organism evidence="3 4">
    <name type="scientific">Tubulinosema ratisbonensis</name>
    <dbReference type="NCBI Taxonomy" id="291195"/>
    <lineage>
        <taxon>Eukaryota</taxon>
        <taxon>Fungi</taxon>
        <taxon>Fungi incertae sedis</taxon>
        <taxon>Microsporidia</taxon>
        <taxon>Tubulinosematoidea</taxon>
        <taxon>Tubulinosematidae</taxon>
        <taxon>Tubulinosema</taxon>
    </lineage>
</organism>
<evidence type="ECO:0000259" key="2">
    <source>
        <dbReference type="PROSITE" id="PS51747"/>
    </source>
</evidence>
<dbReference type="VEuPathDB" id="MicrosporidiaDB:TUBRATIS_10980"/>
<dbReference type="AlphaFoldDB" id="A0A437AMH5"/>
<dbReference type="InterPro" id="IPR016193">
    <property type="entry name" value="Cytidine_deaminase-like"/>
</dbReference>
<dbReference type="Proteomes" id="UP000282876">
    <property type="component" value="Unassembled WGS sequence"/>
</dbReference>
<protein>
    <submittedName>
        <fullName evidence="3">Cytidine deaminase</fullName>
    </submittedName>
</protein>
<name>A0A437AMH5_9MICR</name>
<dbReference type="PANTHER" id="PTHR11079">
    <property type="entry name" value="CYTOSINE DEAMINASE FAMILY MEMBER"/>
    <property type="match status" value="1"/>
</dbReference>
<evidence type="ECO:0000313" key="3">
    <source>
        <dbReference type="EMBL" id="RVD92403.1"/>
    </source>
</evidence>
<dbReference type="Pfam" id="PF00383">
    <property type="entry name" value="dCMP_cyt_deam_1"/>
    <property type="match status" value="1"/>
</dbReference>
<dbReference type="Gene3D" id="3.40.140.10">
    <property type="entry name" value="Cytidine Deaminase, domain 2"/>
    <property type="match status" value="1"/>
</dbReference>
<feature type="domain" description="CMP/dCMP-type deaminase" evidence="2">
    <location>
        <begin position="1"/>
        <end position="163"/>
    </location>
</feature>
<dbReference type="EMBL" id="RCSS01000229">
    <property type="protein sequence ID" value="RVD92403.1"/>
    <property type="molecule type" value="Genomic_DNA"/>
</dbReference>
<dbReference type="GO" id="GO:0002100">
    <property type="term" value="P:tRNA wobble adenosine to inosine editing"/>
    <property type="evidence" value="ECO:0007669"/>
    <property type="project" value="TreeGrafter"/>
</dbReference>
<dbReference type="STRING" id="291195.A0A437AMH5"/>
<dbReference type="GO" id="GO:0052717">
    <property type="term" value="F:tRNA-specific adenosine-34 deaminase activity"/>
    <property type="evidence" value="ECO:0007669"/>
    <property type="project" value="TreeGrafter"/>
</dbReference>
<dbReference type="OrthoDB" id="1701769at2759"/>
<reference evidence="3 4" key="1">
    <citation type="submission" date="2018-10" db="EMBL/GenBank/DDBJ databases">
        <title>Draft genome sequence of the microsporidian Tubulinosema ratisbonensis.</title>
        <authorList>
            <person name="Polonais V."/>
            <person name="Peyretaillade E."/>
            <person name="Niehus S."/>
            <person name="Wawrzyniak I."/>
            <person name="Franchet A."/>
            <person name="Gaspin C."/>
            <person name="Reichstadt M."/>
            <person name="Belser C."/>
            <person name="Labadie K."/>
            <person name="Delbac F."/>
            <person name="Ferrandon D."/>
        </authorList>
    </citation>
    <scope>NUCLEOTIDE SEQUENCE [LARGE SCALE GENOMIC DNA]</scope>
    <source>
        <strain evidence="3 4">Franzen</strain>
    </source>
</reference>
<evidence type="ECO:0000256" key="1">
    <source>
        <dbReference type="ARBA" id="ARBA00022801"/>
    </source>
</evidence>
<keyword evidence="1" id="KW-0378">Hydrolase</keyword>
<evidence type="ECO:0000313" key="4">
    <source>
        <dbReference type="Proteomes" id="UP000282876"/>
    </source>
</evidence>
<dbReference type="InterPro" id="IPR002125">
    <property type="entry name" value="CMP_dCMP_dom"/>
</dbReference>
<gene>
    <name evidence="3" type="ORF">TUBRATIS_10980</name>
</gene>
<dbReference type="PROSITE" id="PS51747">
    <property type="entry name" value="CYT_DCMP_DEAMINASES_2"/>
    <property type="match status" value="1"/>
</dbReference>
<dbReference type="CDD" id="cd01285">
    <property type="entry name" value="nucleoside_deaminase"/>
    <property type="match status" value="1"/>
</dbReference>
<sequence length="183" mass="21199">MDDYFMDLTIKLSSFTLSTNEVPISCILTYNNKIISYGYNLTNEESNPLAHAEIICLKKINIEIFKTPKNSLLEEYSKLSNENLKSIIDYNPKVTQENNKFKMYISCEPCTMCYGILARLPLEIYYGCTNYQFGCTNIGNMSGGILLFRKEAVVNLRKFFLKENLLAPEEKRILKKNRKLKEI</sequence>
<dbReference type="PANTHER" id="PTHR11079:SF149">
    <property type="entry name" value="TRNA-SPECIFIC ADENOSINE DEAMINASE 2"/>
    <property type="match status" value="1"/>
</dbReference>